<dbReference type="CDD" id="cd17393">
    <property type="entry name" value="MFS_MosC_like"/>
    <property type="match status" value="1"/>
</dbReference>
<dbReference type="PANTHER" id="PTHR23514">
    <property type="entry name" value="BYPASS OF STOP CODON PROTEIN 6"/>
    <property type="match status" value="1"/>
</dbReference>
<evidence type="ECO:0000256" key="3">
    <source>
        <dbReference type="ARBA" id="ARBA00022989"/>
    </source>
</evidence>
<reference evidence="7 8" key="1">
    <citation type="submission" date="2023-07" db="EMBL/GenBank/DDBJ databases">
        <title>Protaetiibacter sp. nov WY-16 isolated from soil.</title>
        <authorList>
            <person name="Liu B."/>
            <person name="Wan Y."/>
        </authorList>
    </citation>
    <scope>NUCLEOTIDE SEQUENCE [LARGE SCALE GENOMIC DNA]</scope>
    <source>
        <strain evidence="7 8">WY-16</strain>
    </source>
</reference>
<accession>A0ABT9BUT1</accession>
<evidence type="ECO:0000259" key="6">
    <source>
        <dbReference type="PROSITE" id="PS50850"/>
    </source>
</evidence>
<feature type="transmembrane region" description="Helical" evidence="5">
    <location>
        <begin position="79"/>
        <end position="100"/>
    </location>
</feature>
<feature type="domain" description="Major facilitator superfamily (MFS) profile" evidence="6">
    <location>
        <begin position="13"/>
        <end position="399"/>
    </location>
</feature>
<feature type="transmembrane region" description="Helical" evidence="5">
    <location>
        <begin position="51"/>
        <end position="72"/>
    </location>
</feature>
<feature type="transmembrane region" description="Helical" evidence="5">
    <location>
        <begin position="12"/>
        <end position="31"/>
    </location>
</feature>
<evidence type="ECO:0000256" key="4">
    <source>
        <dbReference type="ARBA" id="ARBA00023136"/>
    </source>
</evidence>
<dbReference type="SUPFAM" id="SSF103473">
    <property type="entry name" value="MFS general substrate transporter"/>
    <property type="match status" value="1"/>
</dbReference>
<evidence type="ECO:0000256" key="5">
    <source>
        <dbReference type="SAM" id="Phobius"/>
    </source>
</evidence>
<dbReference type="RefSeq" id="WP_305003966.1">
    <property type="nucleotide sequence ID" value="NZ_JAUQUB010000006.1"/>
</dbReference>
<dbReference type="InterPro" id="IPR051788">
    <property type="entry name" value="MFS_Transporter"/>
</dbReference>
<feature type="transmembrane region" description="Helical" evidence="5">
    <location>
        <begin position="222"/>
        <end position="240"/>
    </location>
</feature>
<evidence type="ECO:0000313" key="8">
    <source>
        <dbReference type="Proteomes" id="UP001241072"/>
    </source>
</evidence>
<organism evidence="7 8">
    <name type="scientific">Antiquaquibacter soli</name>
    <dbReference type="NCBI Taxonomy" id="3064523"/>
    <lineage>
        <taxon>Bacteria</taxon>
        <taxon>Bacillati</taxon>
        <taxon>Actinomycetota</taxon>
        <taxon>Actinomycetes</taxon>
        <taxon>Micrococcales</taxon>
        <taxon>Microbacteriaceae</taxon>
        <taxon>Antiquaquibacter</taxon>
    </lineage>
</organism>
<proteinExistence type="predicted"/>
<gene>
    <name evidence="7" type="ORF">Q5716_15010</name>
</gene>
<evidence type="ECO:0000313" key="7">
    <source>
        <dbReference type="EMBL" id="MDO7883541.1"/>
    </source>
</evidence>
<keyword evidence="8" id="KW-1185">Reference proteome</keyword>
<dbReference type="EMBL" id="JAUQUB010000006">
    <property type="protein sequence ID" value="MDO7883541.1"/>
    <property type="molecule type" value="Genomic_DNA"/>
</dbReference>
<feature type="transmembrane region" description="Helical" evidence="5">
    <location>
        <begin position="139"/>
        <end position="161"/>
    </location>
</feature>
<feature type="transmembrane region" description="Helical" evidence="5">
    <location>
        <begin position="313"/>
        <end position="336"/>
    </location>
</feature>
<dbReference type="PROSITE" id="PS50850">
    <property type="entry name" value="MFS"/>
    <property type="match status" value="1"/>
</dbReference>
<dbReference type="InterPro" id="IPR011701">
    <property type="entry name" value="MFS"/>
</dbReference>
<feature type="transmembrane region" description="Helical" evidence="5">
    <location>
        <begin position="288"/>
        <end position="307"/>
    </location>
</feature>
<feature type="transmembrane region" description="Helical" evidence="5">
    <location>
        <begin position="167"/>
        <end position="188"/>
    </location>
</feature>
<evidence type="ECO:0000256" key="2">
    <source>
        <dbReference type="ARBA" id="ARBA00022692"/>
    </source>
</evidence>
<keyword evidence="2 5" id="KW-0812">Transmembrane</keyword>
<keyword evidence="4 5" id="KW-0472">Membrane</keyword>
<keyword evidence="3 5" id="KW-1133">Transmembrane helix</keyword>
<name>A0ABT9BUT1_9MICO</name>
<evidence type="ECO:0000256" key="1">
    <source>
        <dbReference type="ARBA" id="ARBA00004651"/>
    </source>
</evidence>
<protein>
    <submittedName>
        <fullName evidence="7">MFS transporter</fullName>
    </submittedName>
</protein>
<feature type="transmembrane region" description="Helical" evidence="5">
    <location>
        <begin position="348"/>
        <end position="367"/>
    </location>
</feature>
<dbReference type="Pfam" id="PF07690">
    <property type="entry name" value="MFS_1"/>
    <property type="match status" value="1"/>
</dbReference>
<dbReference type="Proteomes" id="UP001241072">
    <property type="component" value="Unassembled WGS sequence"/>
</dbReference>
<feature type="transmembrane region" description="Helical" evidence="5">
    <location>
        <begin position="373"/>
        <end position="394"/>
    </location>
</feature>
<feature type="transmembrane region" description="Helical" evidence="5">
    <location>
        <begin position="260"/>
        <end position="281"/>
    </location>
</feature>
<dbReference type="PANTHER" id="PTHR23514:SF13">
    <property type="entry name" value="INNER MEMBRANE PROTEIN YBJJ"/>
    <property type="match status" value="1"/>
</dbReference>
<dbReference type="InterPro" id="IPR020846">
    <property type="entry name" value="MFS_dom"/>
</dbReference>
<comment type="caution">
    <text evidence="7">The sequence shown here is derived from an EMBL/GenBank/DDBJ whole genome shotgun (WGS) entry which is preliminary data.</text>
</comment>
<feature type="transmembrane region" description="Helical" evidence="5">
    <location>
        <begin position="106"/>
        <end position="127"/>
    </location>
</feature>
<comment type="subcellular location">
    <subcellularLocation>
        <location evidence="1">Cell membrane</location>
        <topology evidence="1">Multi-pass membrane protein</topology>
    </subcellularLocation>
</comment>
<dbReference type="Gene3D" id="1.20.1250.20">
    <property type="entry name" value="MFS general substrate transporter like domains"/>
    <property type="match status" value="2"/>
</dbReference>
<sequence length="418" mass="42852">MTTQLTTTQTKAWRNAVFLIFALPGLALATWVSRLPAVRDSLDIRIDQVGILIFGIAAGSIVGLLLSSHIVARLGARRTILVAMSVCAAGLALAGVGATFGPVFGVTFAGLLVFGFSSGITDVAMNVSGAANERALGKAIMPIFHAFFSFGTMIGAGLGALAEFVGLPIAAHLGILAVVMVVGTLIAYPRLQSEHVGADGEPVEDASHQTWRDRLGIWRDPRTVLIGLIVLAAAFAEGSANDWLALAMVDGHHVDNATGALVFGVFVTAMTAGRLGGVVLLNRFGRVPVLRASFVLAAAGLLVMIFVPNPWVATAGAVAWGLGAALGFPIGMSAAADDPRTAAARVSAVATIGYLAFLAGPPVIGFLGEGLGILNGLLVVLVLCAIGALVSYAAREPERTARAEPETDTFADPGATAP</sequence>
<dbReference type="InterPro" id="IPR036259">
    <property type="entry name" value="MFS_trans_sf"/>
</dbReference>